<proteinExistence type="predicted"/>
<keyword evidence="2" id="KW-1133">Transmembrane helix</keyword>
<evidence type="ECO:0000256" key="2">
    <source>
        <dbReference type="SAM" id="Phobius"/>
    </source>
</evidence>
<evidence type="ECO:0000313" key="4">
    <source>
        <dbReference type="EMBL" id="MRX80556.1"/>
    </source>
</evidence>
<keyword evidence="2" id="KW-0812">Transmembrane</keyword>
<keyword evidence="2" id="KW-0472">Membrane</keyword>
<dbReference type="RefSeq" id="WP_144688719.1">
    <property type="nucleotide sequence ID" value="NZ_VLLQ01000011.1"/>
</dbReference>
<feature type="transmembrane region" description="Helical" evidence="2">
    <location>
        <begin position="154"/>
        <end position="174"/>
    </location>
</feature>
<dbReference type="Pfam" id="PF18998">
    <property type="entry name" value="Flg_new_2"/>
    <property type="match status" value="1"/>
</dbReference>
<name>A0A7K0GBP7_9ACTN</name>
<evidence type="ECO:0000256" key="1">
    <source>
        <dbReference type="SAM" id="MobiDB-lite"/>
    </source>
</evidence>
<evidence type="ECO:0000259" key="3">
    <source>
        <dbReference type="Pfam" id="PF18998"/>
    </source>
</evidence>
<organism evidence="4 5">
    <name type="scientific">Enorma shizhengliae</name>
    <dbReference type="NCBI Taxonomy" id="2606615"/>
    <lineage>
        <taxon>Bacteria</taxon>
        <taxon>Bacillati</taxon>
        <taxon>Actinomycetota</taxon>
        <taxon>Coriobacteriia</taxon>
        <taxon>Coriobacteriales</taxon>
        <taxon>Coriobacteriaceae</taxon>
        <taxon>Enorma</taxon>
    </lineage>
</organism>
<keyword evidence="5" id="KW-1185">Reference proteome</keyword>
<evidence type="ECO:0000313" key="5">
    <source>
        <dbReference type="Proteomes" id="UP000470010"/>
    </source>
</evidence>
<reference evidence="5" key="1">
    <citation type="submission" date="2019-08" db="EMBL/GenBank/DDBJ databases">
        <title>Arthrobacter sp. nov., isolated from plateau pika and Tibetan wild ass.</title>
        <authorList>
            <person name="Ge Y."/>
        </authorList>
    </citation>
    <scope>NUCLEOTIDE SEQUENCE [LARGE SCALE GENOMIC DNA]</scope>
    <source>
        <strain evidence="5">HF-1365</strain>
    </source>
</reference>
<feature type="domain" description="Bacterial repeat" evidence="3">
    <location>
        <begin position="19"/>
        <end position="58"/>
    </location>
</feature>
<dbReference type="InterPro" id="IPR044060">
    <property type="entry name" value="Bacterial_rp_domain"/>
</dbReference>
<comment type="caution">
    <text evidence="4">The sequence shown here is derived from an EMBL/GenBank/DDBJ whole genome shotgun (WGS) entry which is preliminary data.</text>
</comment>
<sequence>MRRTCCRPGCGRSRDANGHFSGWTQNGAAVGSFDDPSAAQTTFTMPAGAVELTANYDAHSLAHHDGQDPTCTDPGWAAYDECACGYSTYQEIPAAGHSFVDGVCTVCGEKESSQDPDQTTPVNPERPAEPSEPGSSEGLEQDAAAIPATGDMSMLAVAAAAVVGAAVLAGGLLARRHRS</sequence>
<dbReference type="EMBL" id="VTFZ01000011">
    <property type="protein sequence ID" value="MRX80556.1"/>
    <property type="molecule type" value="Genomic_DNA"/>
</dbReference>
<protein>
    <recommendedName>
        <fullName evidence="3">Bacterial repeat domain-containing protein</fullName>
    </recommendedName>
</protein>
<accession>A0A7K0GBP7</accession>
<gene>
    <name evidence="4" type="ORF">GJE22_08140</name>
</gene>
<feature type="region of interest" description="Disordered" evidence="1">
    <location>
        <begin position="109"/>
        <end position="146"/>
    </location>
</feature>
<dbReference type="AlphaFoldDB" id="A0A7K0GBP7"/>
<dbReference type="Proteomes" id="UP000470010">
    <property type="component" value="Unassembled WGS sequence"/>
</dbReference>